<dbReference type="InterPro" id="IPR013940">
    <property type="entry name" value="Spo22/ZIP4/TEX11"/>
</dbReference>
<dbReference type="InterPro" id="IPR039057">
    <property type="entry name" value="Spo22/ZIP4"/>
</dbReference>
<organism evidence="3 4">
    <name type="scientific">Citrullus colocynthis</name>
    <name type="common">colocynth</name>
    <dbReference type="NCBI Taxonomy" id="252529"/>
    <lineage>
        <taxon>Eukaryota</taxon>
        <taxon>Viridiplantae</taxon>
        <taxon>Streptophyta</taxon>
        <taxon>Embryophyta</taxon>
        <taxon>Tracheophyta</taxon>
        <taxon>Spermatophyta</taxon>
        <taxon>Magnoliopsida</taxon>
        <taxon>eudicotyledons</taxon>
        <taxon>Gunneridae</taxon>
        <taxon>Pentapetalae</taxon>
        <taxon>rosids</taxon>
        <taxon>fabids</taxon>
        <taxon>Cucurbitales</taxon>
        <taxon>Cucurbitaceae</taxon>
        <taxon>Benincaseae</taxon>
        <taxon>Citrullus</taxon>
    </lineage>
</organism>
<protein>
    <recommendedName>
        <fullName evidence="2">Protein ZIP4 homolog</fullName>
    </recommendedName>
</protein>
<dbReference type="Gene3D" id="1.25.40.10">
    <property type="entry name" value="Tetratricopeptide repeat domain"/>
    <property type="match status" value="1"/>
</dbReference>
<dbReference type="PANTHER" id="PTHR40375:SF2">
    <property type="entry name" value="SPORULATION-SPECIFIC PROTEIN 22"/>
    <property type="match status" value="1"/>
</dbReference>
<dbReference type="SUPFAM" id="SSF48452">
    <property type="entry name" value="TPR-like"/>
    <property type="match status" value="1"/>
</dbReference>
<keyword evidence="4" id="KW-1185">Reference proteome</keyword>
<evidence type="ECO:0000256" key="2">
    <source>
        <dbReference type="ARBA" id="ARBA00031845"/>
    </source>
</evidence>
<evidence type="ECO:0000256" key="1">
    <source>
        <dbReference type="ARBA" id="ARBA00023254"/>
    </source>
</evidence>
<dbReference type="Proteomes" id="UP001642487">
    <property type="component" value="Chromosome 7"/>
</dbReference>
<evidence type="ECO:0000313" key="4">
    <source>
        <dbReference type="Proteomes" id="UP001642487"/>
    </source>
</evidence>
<gene>
    <name evidence="3" type="ORF">CITCOLO1_LOCUS18175</name>
</gene>
<evidence type="ECO:0000313" key="3">
    <source>
        <dbReference type="EMBL" id="CAK9325899.1"/>
    </source>
</evidence>
<dbReference type="InterPro" id="IPR019734">
    <property type="entry name" value="TPR_rpt"/>
</dbReference>
<dbReference type="EMBL" id="OZ021741">
    <property type="protein sequence ID" value="CAK9325899.1"/>
    <property type="molecule type" value="Genomic_DNA"/>
</dbReference>
<name>A0ABP0Z008_9ROSI</name>
<dbReference type="SMART" id="SM00028">
    <property type="entry name" value="TPR"/>
    <property type="match status" value="2"/>
</dbReference>
<dbReference type="Pfam" id="PF08631">
    <property type="entry name" value="SPO22"/>
    <property type="match status" value="1"/>
</dbReference>
<accession>A0ABP0Z008</accession>
<keyword evidence="1" id="KW-0469">Meiosis</keyword>
<sequence length="941" mass="105301">MRIAEIPSPSHSQSESQQQSNSQFRFDLFNPILFQIESLIKKVELFSSVSADDQPLSPAVPDDLRNSLNHLAQFTPFPNSTKLHIWKLSYRLWNACVDLSNTSAARRSSTEHANLRHVASDLLYLAGDVAGVPSSAVKFASFYYKTGLIWHGLKNFELASSCFERASDIVSKMDLTTVVDPGAKKLLLDLNIARSRTAWQVSDRNLAMVLLSRAKGLMFGSPEHYKALGDEYLAFGKIELSKGETHAFREALKLMNEALDLFEKGLRVARAREDMAGFKALRSKTLRFISAVHLQVEEFESVIKCVRLLRDEDCGDNHPSLPVLALKAWLGLGRHGEAEKELRGMIENKGIPESAWVSAVETYFESVGGAGAETAMGVFMGLLGRCHVSAGAAVRVAHKVVGQGGEVSEVRAKVAAKLVSDERVLTLFRGEAAAKHRKTMYTLLWNCAADHFRSKGYEISAEIFEKSMLYIPYDIENRNLRAKGFRVLCLCYLGLSQLDRAQEYVNEAEKLEPSIACAFLKFKISLLKNDNMTAINQIQSMMSCLDFTPDFLSLSAHEAVACRAFPVAVASLSSLLDFYPTGKSMPAREVVVLRTLVTILTQESSDDSEVLRVLKRACDRAIELGAGCFFGEAEVGKREQKWFAVACWNFGIRMGRERKFELCSEFMQLASKFYTALADEEQVEEHSVLVFRSLTLTVTAMIASEEQTKTTLTNAKIKQAKELLDRAGKIMKLISTEKEVNNGEIHRLEAENFFIYTISAYDIHGRLSDSVSQQQLVKTFANSKVCNSKHLLQIGLYALHGPRFNQEVANFALNECLSTLLSSPSPDYQNVALVFRKLIAITSINKGKADDEAMYEMYQRAYRIMVGLKEGEYPLEEGKWLAMTAWNRASMPVRMGQSEMAKKWMDMGLEIARHVGGMETYSSCMEEFINGFQNKFSMQAE</sequence>
<dbReference type="PANTHER" id="PTHR40375">
    <property type="entry name" value="SPORULATION-SPECIFIC PROTEIN 22"/>
    <property type="match status" value="1"/>
</dbReference>
<dbReference type="InterPro" id="IPR011990">
    <property type="entry name" value="TPR-like_helical_dom_sf"/>
</dbReference>
<proteinExistence type="predicted"/>
<reference evidence="3 4" key="1">
    <citation type="submission" date="2024-03" db="EMBL/GenBank/DDBJ databases">
        <authorList>
            <person name="Gkanogiannis A."/>
            <person name="Becerra Lopez-Lavalle L."/>
        </authorList>
    </citation>
    <scope>NUCLEOTIDE SEQUENCE [LARGE SCALE GENOMIC DNA]</scope>
</reference>